<gene>
    <name evidence="1" type="ORF">OQ257_11405</name>
</gene>
<evidence type="ECO:0000313" key="2">
    <source>
        <dbReference type="Proteomes" id="UP001142444"/>
    </source>
</evidence>
<protein>
    <submittedName>
        <fullName evidence="1">Uncharacterized protein</fullName>
    </submittedName>
</protein>
<reference evidence="1" key="2">
    <citation type="journal article" date="2023" name="Pathogens">
        <title>Pathological Features and Genomic Characterization of an Actinobacillus equuli subsp. equuli Bearing Unique Virulence-Associated Genes from an Adult Horse with Pleuropneumonia.</title>
        <authorList>
            <person name="Kamali M."/>
            <person name="Carossino M."/>
            <person name="Del Piero F."/>
            <person name="Peak L."/>
            <person name="Mitchell M.S."/>
            <person name="Willette J."/>
            <person name="Baker R."/>
            <person name="Li F."/>
            <person name="Kenez A."/>
            <person name="Balasuriya U.B.R."/>
            <person name="Go Y.Y."/>
        </authorList>
    </citation>
    <scope>NUCLEOTIDE SEQUENCE</scope>
    <source>
        <strain evidence="1">4524</strain>
    </source>
</reference>
<evidence type="ECO:0000313" key="1">
    <source>
        <dbReference type="EMBL" id="MDE8035762.1"/>
    </source>
</evidence>
<reference evidence="1" key="1">
    <citation type="submission" date="2022-11" db="EMBL/GenBank/DDBJ databases">
        <authorList>
            <person name="Kamali M."/>
            <person name="Peak L."/>
            <person name="Go Y.Y."/>
            <person name="Balasuriya U.B.R."/>
            <person name="Carossino M."/>
        </authorList>
    </citation>
    <scope>NUCLEOTIDE SEQUENCE</scope>
    <source>
        <strain evidence="1">4524</strain>
    </source>
</reference>
<comment type="caution">
    <text evidence="1">The sequence shown here is derived from an EMBL/GenBank/DDBJ whole genome shotgun (WGS) entry which is preliminary data.</text>
</comment>
<dbReference type="Proteomes" id="UP001142444">
    <property type="component" value="Unassembled WGS sequence"/>
</dbReference>
<sequence>MENNLLISYKWNDSPQNKELFVKQIQSFGESIQIFESTWFVNTSYLPDEVISKLKQLTVDSEIIICESRHCAWLLSEPAQSKLKKFHKEMYQF</sequence>
<proteinExistence type="predicted"/>
<name>A0A9X4G651_ACTEU</name>
<dbReference type="AlphaFoldDB" id="A0A9X4G651"/>
<organism evidence="1 2">
    <name type="scientific">Actinobacillus equuli subsp. equuli</name>
    <dbReference type="NCBI Taxonomy" id="202947"/>
    <lineage>
        <taxon>Bacteria</taxon>
        <taxon>Pseudomonadati</taxon>
        <taxon>Pseudomonadota</taxon>
        <taxon>Gammaproteobacteria</taxon>
        <taxon>Pasteurellales</taxon>
        <taxon>Pasteurellaceae</taxon>
        <taxon>Actinobacillus</taxon>
    </lineage>
</organism>
<dbReference type="EMBL" id="JAPHVQ010000020">
    <property type="protein sequence ID" value="MDE8035762.1"/>
    <property type="molecule type" value="Genomic_DNA"/>
</dbReference>
<keyword evidence="2" id="KW-1185">Reference proteome</keyword>
<accession>A0A9X4G651</accession>
<dbReference type="RefSeq" id="WP_043880763.1">
    <property type="nucleotide sequence ID" value="NZ_JAPHVQ010000020.1"/>
</dbReference>